<protein>
    <submittedName>
        <fullName evidence="1">Uncharacterized protein</fullName>
    </submittedName>
</protein>
<organism evidence="1 2">
    <name type="scientific">Hymenoscyphus fraxineus</name>
    <dbReference type="NCBI Taxonomy" id="746836"/>
    <lineage>
        <taxon>Eukaryota</taxon>
        <taxon>Fungi</taxon>
        <taxon>Dikarya</taxon>
        <taxon>Ascomycota</taxon>
        <taxon>Pezizomycotina</taxon>
        <taxon>Leotiomycetes</taxon>
        <taxon>Helotiales</taxon>
        <taxon>Helotiaceae</taxon>
        <taxon>Hymenoscyphus</taxon>
    </lineage>
</organism>
<accession>A0A9N9KZ93</accession>
<proteinExistence type="predicted"/>
<name>A0A9N9KZ93_9HELO</name>
<dbReference type="Proteomes" id="UP000696280">
    <property type="component" value="Unassembled WGS sequence"/>
</dbReference>
<dbReference type="AlphaFoldDB" id="A0A9N9KZ93"/>
<gene>
    <name evidence="1" type="ORF">HYFRA_00004599</name>
</gene>
<evidence type="ECO:0000313" key="2">
    <source>
        <dbReference type="Proteomes" id="UP000696280"/>
    </source>
</evidence>
<reference evidence="1" key="1">
    <citation type="submission" date="2021-07" db="EMBL/GenBank/DDBJ databases">
        <authorList>
            <person name="Durling M."/>
        </authorList>
    </citation>
    <scope>NUCLEOTIDE SEQUENCE</scope>
</reference>
<dbReference type="EMBL" id="CAJVRL010000057">
    <property type="protein sequence ID" value="CAG8954677.1"/>
    <property type="molecule type" value="Genomic_DNA"/>
</dbReference>
<keyword evidence="2" id="KW-1185">Reference proteome</keyword>
<evidence type="ECO:0000313" key="1">
    <source>
        <dbReference type="EMBL" id="CAG8954677.1"/>
    </source>
</evidence>
<sequence>MYGSTKRTFNHTAGGNDHINFPQSLSECFFQCTWRVSSNTQVYDLEAHAPAANGRHDGGSITIADLTQSKRTSAGMLNDFVAGREDAYGWFLVDLHGGSTDGCKKSQFTANG</sequence>
<comment type="caution">
    <text evidence="1">The sequence shown here is derived from an EMBL/GenBank/DDBJ whole genome shotgun (WGS) entry which is preliminary data.</text>
</comment>